<accession>A0ABN6QXM0</accession>
<gene>
    <name evidence="3" type="ORF">HEK616_30750</name>
</gene>
<protein>
    <recommendedName>
        <fullName evidence="2">Ferric siderophore reductase C-terminal domain-containing protein</fullName>
    </recommendedName>
</protein>
<evidence type="ECO:0000259" key="2">
    <source>
        <dbReference type="Pfam" id="PF11575"/>
    </source>
</evidence>
<feature type="region of interest" description="Disordered" evidence="1">
    <location>
        <begin position="24"/>
        <end position="63"/>
    </location>
</feature>
<organism evidence="3 4">
    <name type="scientific">Streptomyces nigrescens</name>
    <dbReference type="NCBI Taxonomy" id="1920"/>
    <lineage>
        <taxon>Bacteria</taxon>
        <taxon>Bacillati</taxon>
        <taxon>Actinomycetota</taxon>
        <taxon>Actinomycetes</taxon>
        <taxon>Kitasatosporales</taxon>
        <taxon>Streptomycetaceae</taxon>
        <taxon>Streptomyces</taxon>
    </lineage>
</organism>
<feature type="compositionally biased region" description="Pro residues" evidence="1">
    <location>
        <begin position="30"/>
        <end position="42"/>
    </location>
</feature>
<sequence length="303" mass="32061">MVEACFATATDVDAGMELGHAHPWARAHPRAPPGPAPDPAPDPTGRYDPARATSPNRGGQVPQEPMTAVLGRAAAVGPFFSVRTDAGVPREQGFIPLAELYREGDSPTLRKRLETVATRLGTAERRVAASLVQQGLAGRLWSVALGPAALAGRVPDLGGDALWWHPDRSTPDELWLPSPSSPRSASGEDVTSLLRAAVLREHLVPLHHAITAASPISPRVLWGNAASALVGTLRVLHGWCRSTGRGEAAERAVALTASLLDTPPLRDCGTLDPTVPAFSRRSCCLYYRVPGGGLCGDCVLRRM</sequence>
<feature type="domain" description="Ferric siderophore reductase C-terminal" evidence="2">
    <location>
        <begin position="280"/>
        <end position="300"/>
    </location>
</feature>
<proteinExistence type="predicted"/>
<dbReference type="Pfam" id="PF11575">
    <property type="entry name" value="FhuF_C"/>
    <property type="match status" value="1"/>
</dbReference>
<evidence type="ECO:0000313" key="4">
    <source>
        <dbReference type="Proteomes" id="UP001059597"/>
    </source>
</evidence>
<keyword evidence="4" id="KW-1185">Reference proteome</keyword>
<dbReference type="EMBL" id="AP026073">
    <property type="protein sequence ID" value="BDM69588.1"/>
    <property type="molecule type" value="Genomic_DNA"/>
</dbReference>
<dbReference type="Proteomes" id="UP001059597">
    <property type="component" value="Chromosome"/>
</dbReference>
<evidence type="ECO:0000256" key="1">
    <source>
        <dbReference type="SAM" id="MobiDB-lite"/>
    </source>
</evidence>
<evidence type="ECO:0000313" key="3">
    <source>
        <dbReference type="EMBL" id="BDM69588.1"/>
    </source>
</evidence>
<reference evidence="3" key="1">
    <citation type="submission" date="2022-06" db="EMBL/GenBank/DDBJ databases">
        <title>Complete genome sequence of Streptomyces nigrescens HEK616.</title>
        <authorList>
            <person name="Asamizu S."/>
            <person name="Onaka H."/>
        </authorList>
    </citation>
    <scope>NUCLEOTIDE SEQUENCE</scope>
    <source>
        <strain evidence="3">HEK616</strain>
    </source>
</reference>
<dbReference type="InterPro" id="IPR024726">
    <property type="entry name" value="FhuF_C"/>
</dbReference>
<name>A0ABN6QXM0_STRNI</name>